<reference evidence="1" key="1">
    <citation type="submission" date="2022-10" db="EMBL/GenBank/DDBJ databases">
        <title>Hoeflea sp. J2-29, isolated from marine algae.</title>
        <authorList>
            <person name="Kristyanto S."/>
            <person name="Kim J.M."/>
            <person name="Jeon C.O."/>
        </authorList>
    </citation>
    <scope>NUCLEOTIDE SEQUENCE</scope>
    <source>
        <strain evidence="1">J2-29</strain>
    </source>
</reference>
<organism evidence="1 2">
    <name type="scientific">Hoeflea ulvae</name>
    <dbReference type="NCBI Taxonomy" id="2983764"/>
    <lineage>
        <taxon>Bacteria</taxon>
        <taxon>Pseudomonadati</taxon>
        <taxon>Pseudomonadota</taxon>
        <taxon>Alphaproteobacteria</taxon>
        <taxon>Hyphomicrobiales</taxon>
        <taxon>Rhizobiaceae</taxon>
        <taxon>Hoeflea</taxon>
    </lineage>
</organism>
<protein>
    <recommendedName>
        <fullName evidence="3">DUF2946 domain-containing protein</fullName>
    </recommendedName>
</protein>
<proteinExistence type="predicted"/>
<comment type="caution">
    <text evidence="1">The sequence shown here is derived from an EMBL/GenBank/DDBJ whole genome shotgun (WGS) entry which is preliminary data.</text>
</comment>
<gene>
    <name evidence="1" type="ORF">OEG82_09915</name>
</gene>
<evidence type="ECO:0000313" key="2">
    <source>
        <dbReference type="Proteomes" id="UP001081283"/>
    </source>
</evidence>
<sequence>MMRTLGALDVKRLVVAALFVPVLLFSFFSVHTMPRFSADGMEIVICTGNGVETVSVGGDDDRDDKPAHAPCEWSAQIHAAMLSAAGLAAEPLALGHFENFAFEKTLLRSQRRNAGNDARAPPLFV</sequence>
<dbReference type="EMBL" id="JAOVZQ010000001">
    <property type="protein sequence ID" value="MCY0094339.1"/>
    <property type="molecule type" value="Genomic_DNA"/>
</dbReference>
<name>A0ABT3YEN6_9HYPH</name>
<dbReference type="Proteomes" id="UP001081283">
    <property type="component" value="Unassembled WGS sequence"/>
</dbReference>
<accession>A0ABT3YEN6</accession>
<keyword evidence="2" id="KW-1185">Reference proteome</keyword>
<dbReference type="RefSeq" id="WP_267612295.1">
    <property type="nucleotide sequence ID" value="NZ_JAOVZQ010000001.1"/>
</dbReference>
<evidence type="ECO:0000313" key="1">
    <source>
        <dbReference type="EMBL" id="MCY0094339.1"/>
    </source>
</evidence>
<evidence type="ECO:0008006" key="3">
    <source>
        <dbReference type="Google" id="ProtNLM"/>
    </source>
</evidence>